<keyword evidence="3" id="KW-1185">Reference proteome</keyword>
<dbReference type="PROSITE" id="PS51886">
    <property type="entry name" value="TLDC"/>
    <property type="match status" value="1"/>
</dbReference>
<comment type="caution">
    <text evidence="2">The sequence shown here is derived from an EMBL/GenBank/DDBJ whole genome shotgun (WGS) entry which is preliminary data.</text>
</comment>
<proteinExistence type="predicted"/>
<dbReference type="EMBL" id="CAJVPV010005739">
    <property type="protein sequence ID" value="CAG8595190.1"/>
    <property type="molecule type" value="Genomic_DNA"/>
</dbReference>
<dbReference type="OrthoDB" id="2439862at2759"/>
<gene>
    <name evidence="2" type="ORF">AMORRO_LOCUS7529</name>
</gene>
<reference evidence="2" key="1">
    <citation type="submission" date="2021-06" db="EMBL/GenBank/DDBJ databases">
        <authorList>
            <person name="Kallberg Y."/>
            <person name="Tangrot J."/>
            <person name="Rosling A."/>
        </authorList>
    </citation>
    <scope>NUCLEOTIDE SEQUENCE</scope>
    <source>
        <strain evidence="2">CL551</strain>
    </source>
</reference>
<sequence length="121" mass="13747">GPTLVVIKVRNSGEIIGGYNPLEWRGVVSLIDYDNFGYRCETSNSFIFSLTNRAIPILSRVASKKEAIIWCGNKGPCFGLKDLRIIPSNSYNNIVCESRNYSYEKKIINKEIFEIEDYEVA</sequence>
<evidence type="ECO:0000313" key="2">
    <source>
        <dbReference type="EMBL" id="CAG8595190.1"/>
    </source>
</evidence>
<dbReference type="AlphaFoldDB" id="A0A9N9GBQ8"/>
<feature type="domain" description="TLDc" evidence="1">
    <location>
        <begin position="1"/>
        <end position="121"/>
    </location>
</feature>
<dbReference type="InterPro" id="IPR006571">
    <property type="entry name" value="TLDc_dom"/>
</dbReference>
<organism evidence="2 3">
    <name type="scientific">Acaulospora morrowiae</name>
    <dbReference type="NCBI Taxonomy" id="94023"/>
    <lineage>
        <taxon>Eukaryota</taxon>
        <taxon>Fungi</taxon>
        <taxon>Fungi incertae sedis</taxon>
        <taxon>Mucoromycota</taxon>
        <taxon>Glomeromycotina</taxon>
        <taxon>Glomeromycetes</taxon>
        <taxon>Diversisporales</taxon>
        <taxon>Acaulosporaceae</taxon>
        <taxon>Acaulospora</taxon>
    </lineage>
</organism>
<dbReference type="Proteomes" id="UP000789342">
    <property type="component" value="Unassembled WGS sequence"/>
</dbReference>
<dbReference type="Pfam" id="PF07534">
    <property type="entry name" value="TLD"/>
    <property type="match status" value="1"/>
</dbReference>
<name>A0A9N9GBQ8_9GLOM</name>
<accession>A0A9N9GBQ8</accession>
<evidence type="ECO:0000313" key="3">
    <source>
        <dbReference type="Proteomes" id="UP000789342"/>
    </source>
</evidence>
<feature type="non-terminal residue" evidence="2">
    <location>
        <position position="121"/>
    </location>
</feature>
<protein>
    <submittedName>
        <fullName evidence="2">2403_t:CDS:1</fullName>
    </submittedName>
</protein>
<evidence type="ECO:0000259" key="1">
    <source>
        <dbReference type="PROSITE" id="PS51886"/>
    </source>
</evidence>